<dbReference type="InterPro" id="IPR011008">
    <property type="entry name" value="Dimeric_a/b-barrel"/>
</dbReference>
<protein>
    <recommendedName>
        <fullName evidence="1">YCII-related domain-containing protein</fullName>
    </recommendedName>
</protein>
<dbReference type="AlphaFoldDB" id="A0A0E9NKL4"/>
<keyword evidence="3" id="KW-1185">Reference proteome</keyword>
<accession>A0A0E9NKL4</accession>
<sequence length="142" mass="16467">MSENISSFLTDTAVRRPTYIVRGLYTTEKQRLRMPYTPVKPEWVAILPDHPGNVDKRLQHRPEHMERSKQMHAEGTKNFGGAFFDKHPVGDEKPSFKGSITVYEADSEEEVRKMIEQDPYAVNGVWDLSKVQIYPFRSANRK</sequence>
<reference evidence="2 3" key="1">
    <citation type="journal article" date="2011" name="J. Gen. Appl. Microbiol.">
        <title>Draft genome sequencing of the enigmatic yeast Saitoella complicata.</title>
        <authorList>
            <person name="Nishida H."/>
            <person name="Hamamoto M."/>
            <person name="Sugiyama J."/>
        </authorList>
    </citation>
    <scope>NUCLEOTIDE SEQUENCE [LARGE SCALE GENOMIC DNA]</scope>
    <source>
        <strain evidence="2 3">NRRL Y-17804</strain>
    </source>
</reference>
<evidence type="ECO:0000259" key="1">
    <source>
        <dbReference type="Pfam" id="PF03795"/>
    </source>
</evidence>
<name>A0A0E9NKL4_SAICN</name>
<reference evidence="2 3" key="2">
    <citation type="journal article" date="2014" name="J. Gen. Appl. Microbiol.">
        <title>The early diverging ascomycetous budding yeast Saitoella complicata has three histone deacetylases belonging to the Clr6, Hos2, and Rpd3 lineages.</title>
        <authorList>
            <person name="Nishida H."/>
            <person name="Matsumoto T."/>
            <person name="Kondo S."/>
            <person name="Hamamoto M."/>
            <person name="Yoshikawa H."/>
        </authorList>
    </citation>
    <scope>NUCLEOTIDE SEQUENCE [LARGE SCALE GENOMIC DNA]</scope>
    <source>
        <strain evidence="2 3">NRRL Y-17804</strain>
    </source>
</reference>
<feature type="domain" description="YCII-related" evidence="1">
    <location>
        <begin position="43"/>
        <end position="135"/>
    </location>
</feature>
<dbReference type="Pfam" id="PF03795">
    <property type="entry name" value="YCII"/>
    <property type="match status" value="1"/>
</dbReference>
<organism evidence="2 3">
    <name type="scientific">Saitoella complicata (strain BCRC 22490 / CBS 7301 / JCM 7358 / NBRC 10748 / NRRL Y-17804)</name>
    <dbReference type="NCBI Taxonomy" id="698492"/>
    <lineage>
        <taxon>Eukaryota</taxon>
        <taxon>Fungi</taxon>
        <taxon>Dikarya</taxon>
        <taxon>Ascomycota</taxon>
        <taxon>Taphrinomycotina</taxon>
        <taxon>Taphrinomycotina incertae sedis</taxon>
        <taxon>Saitoella</taxon>
    </lineage>
</organism>
<dbReference type="InterPro" id="IPR005545">
    <property type="entry name" value="YCII"/>
</dbReference>
<dbReference type="EMBL" id="BACD03000032">
    <property type="protein sequence ID" value="GAO50402.1"/>
    <property type="molecule type" value="Genomic_DNA"/>
</dbReference>
<comment type="caution">
    <text evidence="2">The sequence shown here is derived from an EMBL/GenBank/DDBJ whole genome shotgun (WGS) entry which is preliminary data.</text>
</comment>
<dbReference type="Gene3D" id="3.30.70.1060">
    <property type="entry name" value="Dimeric alpha+beta barrel"/>
    <property type="match status" value="1"/>
</dbReference>
<dbReference type="InterPro" id="IPR051807">
    <property type="entry name" value="Sec-metab_biosynth-assoc"/>
</dbReference>
<dbReference type="Proteomes" id="UP000033140">
    <property type="component" value="Unassembled WGS sequence"/>
</dbReference>
<gene>
    <name evidence="2" type="ORF">G7K_4528-t1</name>
</gene>
<proteinExistence type="predicted"/>
<dbReference type="OMA" id="FIVYAPD"/>
<evidence type="ECO:0000313" key="3">
    <source>
        <dbReference type="Proteomes" id="UP000033140"/>
    </source>
</evidence>
<reference evidence="2 3" key="3">
    <citation type="journal article" date="2015" name="Genome Announc.">
        <title>Draft Genome Sequence of the Archiascomycetous Yeast Saitoella complicata.</title>
        <authorList>
            <person name="Yamauchi K."/>
            <person name="Kondo S."/>
            <person name="Hamamoto M."/>
            <person name="Takahashi Y."/>
            <person name="Ogura Y."/>
            <person name="Hayashi T."/>
            <person name="Nishida H."/>
        </authorList>
    </citation>
    <scope>NUCLEOTIDE SEQUENCE [LARGE SCALE GENOMIC DNA]</scope>
    <source>
        <strain evidence="2 3">NRRL Y-17804</strain>
    </source>
</reference>
<evidence type="ECO:0000313" key="2">
    <source>
        <dbReference type="EMBL" id="GAO50402.1"/>
    </source>
</evidence>
<dbReference type="PANTHER" id="PTHR33606:SF3">
    <property type="entry name" value="PROTEIN YCII"/>
    <property type="match status" value="1"/>
</dbReference>
<dbReference type="PANTHER" id="PTHR33606">
    <property type="entry name" value="PROTEIN YCII"/>
    <property type="match status" value="1"/>
</dbReference>
<dbReference type="SUPFAM" id="SSF54909">
    <property type="entry name" value="Dimeric alpha+beta barrel"/>
    <property type="match status" value="1"/>
</dbReference>